<dbReference type="EMBL" id="JBHMEY010000029">
    <property type="protein sequence ID" value="MFB9096987.1"/>
    <property type="molecule type" value="Genomic_DNA"/>
</dbReference>
<protein>
    <submittedName>
        <fullName evidence="1">Uncharacterized protein</fullName>
    </submittedName>
</protein>
<reference evidence="1 2" key="1">
    <citation type="submission" date="2024-09" db="EMBL/GenBank/DDBJ databases">
        <authorList>
            <person name="Sun Q."/>
            <person name="Mori K."/>
        </authorList>
    </citation>
    <scope>NUCLEOTIDE SEQUENCE [LARGE SCALE GENOMIC DNA]</scope>
    <source>
        <strain evidence="1 2">CECT 7955</strain>
    </source>
</reference>
<evidence type="ECO:0000313" key="2">
    <source>
        <dbReference type="Proteomes" id="UP001589607"/>
    </source>
</evidence>
<evidence type="ECO:0000313" key="1">
    <source>
        <dbReference type="EMBL" id="MFB9096987.1"/>
    </source>
</evidence>
<comment type="caution">
    <text evidence="1">The sequence shown here is derived from an EMBL/GenBank/DDBJ whole genome shotgun (WGS) entry which is preliminary data.</text>
</comment>
<gene>
    <name evidence="1" type="ORF">ACFFVF_10705</name>
</gene>
<proteinExistence type="predicted"/>
<sequence length="147" mass="17913">MKDLKIIFADKSHISFYPSIRFYEYHIECLENLDREFIKKMIVKEEHFSLNVDILSVLKSSIENRIDYLVQHSDFDPFKKELLKQDKEEYGNYPFEWKSVQYYLYPRMGFEVDREIDKFSLLNKLLEKQINTNKPLEFVFEKFDAKS</sequence>
<organism evidence="1 2">
    <name type="scientific">Flavobacterium jumunjinense</name>
    <dbReference type="NCBI Taxonomy" id="998845"/>
    <lineage>
        <taxon>Bacteria</taxon>
        <taxon>Pseudomonadati</taxon>
        <taxon>Bacteroidota</taxon>
        <taxon>Flavobacteriia</taxon>
        <taxon>Flavobacteriales</taxon>
        <taxon>Flavobacteriaceae</taxon>
        <taxon>Flavobacterium</taxon>
    </lineage>
</organism>
<dbReference type="Proteomes" id="UP001589607">
    <property type="component" value="Unassembled WGS sequence"/>
</dbReference>
<dbReference type="RefSeq" id="WP_236457901.1">
    <property type="nucleotide sequence ID" value="NZ_CBCSGE010000005.1"/>
</dbReference>
<name>A0ABV5GNM7_9FLAO</name>
<accession>A0ABV5GNM7</accession>
<keyword evidence="2" id="KW-1185">Reference proteome</keyword>